<evidence type="ECO:0000313" key="1">
    <source>
        <dbReference type="EMBL" id="EKK00919.1"/>
    </source>
</evidence>
<reference evidence="1 2" key="1">
    <citation type="journal article" date="2013" name="Mar. Genomics">
        <title>Expression of sulfatases in Rhodopirellula baltica and the diversity of sulfatases in the genus Rhodopirellula.</title>
        <authorList>
            <person name="Wegner C.E."/>
            <person name="Richter-Heitmann T."/>
            <person name="Klindworth A."/>
            <person name="Klockow C."/>
            <person name="Richter M."/>
            <person name="Achstetter T."/>
            <person name="Glockner F.O."/>
            <person name="Harder J."/>
        </authorList>
    </citation>
    <scope>NUCLEOTIDE SEQUENCE [LARGE SCALE GENOMIC DNA]</scope>
    <source>
        <strain evidence="1 2">SH28</strain>
    </source>
</reference>
<sequence>MFGASFAEDARANLGDSQDSDRAQVPVVSRIRTPLQRWNPIMTEKLFANLRSLRRGFLHSPTTQDRNASAVDGSVLIHAGDVASATENARNSGEWKPGDWAIYRKSKRSKVPGPRASSVKPNLKGETYNYVVQKFWMVDEVHADGTLTMRTTRGKTHRVPADDPNLTRPNWFARLRWRERFMAIENQFGKSTYAA</sequence>
<evidence type="ECO:0000313" key="2">
    <source>
        <dbReference type="Proteomes" id="UP000007993"/>
    </source>
</evidence>
<proteinExistence type="predicted"/>
<gene>
    <name evidence="1" type="ORF">RBSH_03745</name>
</gene>
<dbReference type="Proteomes" id="UP000007993">
    <property type="component" value="Unassembled WGS sequence"/>
</dbReference>
<dbReference type="EMBL" id="AMCW01000108">
    <property type="protein sequence ID" value="EKK00919.1"/>
    <property type="molecule type" value="Genomic_DNA"/>
</dbReference>
<dbReference type="AlphaFoldDB" id="K5DDL2"/>
<name>K5DDL2_RHOBT</name>
<protein>
    <submittedName>
        <fullName evidence="1">Uncharacterized protein</fullName>
    </submittedName>
</protein>
<comment type="caution">
    <text evidence="1">The sequence shown here is derived from an EMBL/GenBank/DDBJ whole genome shotgun (WGS) entry which is preliminary data.</text>
</comment>
<dbReference type="PATRIC" id="fig|993517.3.peg.4066"/>
<organism evidence="1 2">
    <name type="scientific">Rhodopirellula baltica SH28</name>
    <dbReference type="NCBI Taxonomy" id="993517"/>
    <lineage>
        <taxon>Bacteria</taxon>
        <taxon>Pseudomonadati</taxon>
        <taxon>Planctomycetota</taxon>
        <taxon>Planctomycetia</taxon>
        <taxon>Pirellulales</taxon>
        <taxon>Pirellulaceae</taxon>
        <taxon>Rhodopirellula</taxon>
    </lineage>
</organism>
<accession>K5DDL2</accession>